<reference evidence="2" key="1">
    <citation type="journal article" date="2014" name="Front. Microbiol.">
        <title>High frequency of phylogenetically diverse reductive dehalogenase-homologous genes in deep subseafloor sedimentary metagenomes.</title>
        <authorList>
            <person name="Kawai M."/>
            <person name="Futagami T."/>
            <person name="Toyoda A."/>
            <person name="Takaki Y."/>
            <person name="Nishi S."/>
            <person name="Hori S."/>
            <person name="Arai W."/>
            <person name="Tsubouchi T."/>
            <person name="Morono Y."/>
            <person name="Uchiyama I."/>
            <person name="Ito T."/>
            <person name="Fujiyama A."/>
            <person name="Inagaki F."/>
            <person name="Takami H."/>
        </authorList>
    </citation>
    <scope>NUCLEOTIDE SEQUENCE</scope>
    <source>
        <strain evidence="2">Expedition CK06-06</strain>
    </source>
</reference>
<protein>
    <submittedName>
        <fullName evidence="2">Uncharacterized protein</fullName>
    </submittedName>
</protein>
<dbReference type="AlphaFoldDB" id="X1SAL3"/>
<keyword evidence="1" id="KW-1133">Transmembrane helix</keyword>
<evidence type="ECO:0000313" key="2">
    <source>
        <dbReference type="EMBL" id="GAI76161.1"/>
    </source>
</evidence>
<accession>X1SAL3</accession>
<gene>
    <name evidence="2" type="ORF">S12H4_18425</name>
</gene>
<name>X1SAL3_9ZZZZ</name>
<feature type="transmembrane region" description="Helical" evidence="1">
    <location>
        <begin position="64"/>
        <end position="87"/>
    </location>
</feature>
<feature type="non-terminal residue" evidence="2">
    <location>
        <position position="88"/>
    </location>
</feature>
<keyword evidence="1" id="KW-0812">Transmembrane</keyword>
<keyword evidence="1" id="KW-0472">Membrane</keyword>
<organism evidence="2">
    <name type="scientific">marine sediment metagenome</name>
    <dbReference type="NCBI Taxonomy" id="412755"/>
    <lineage>
        <taxon>unclassified sequences</taxon>
        <taxon>metagenomes</taxon>
        <taxon>ecological metagenomes</taxon>
    </lineage>
</organism>
<proteinExistence type="predicted"/>
<sequence>MPKPRPFLTKMIAGTLFGGLSALDKEAEPYIPPEVKEAIEAAPISEEFKNALLPLAERGVSSPVGAIVMMLMGMVIGSAFGVATPIMR</sequence>
<comment type="caution">
    <text evidence="2">The sequence shown here is derived from an EMBL/GenBank/DDBJ whole genome shotgun (WGS) entry which is preliminary data.</text>
</comment>
<evidence type="ECO:0000256" key="1">
    <source>
        <dbReference type="SAM" id="Phobius"/>
    </source>
</evidence>
<dbReference type="EMBL" id="BARW01009097">
    <property type="protein sequence ID" value="GAI76161.1"/>
    <property type="molecule type" value="Genomic_DNA"/>
</dbReference>